<evidence type="ECO:0000313" key="2">
    <source>
        <dbReference type="Proteomes" id="UP000076761"/>
    </source>
</evidence>
<proteinExistence type="predicted"/>
<dbReference type="InParanoid" id="A0A165U0E0"/>
<protein>
    <submittedName>
        <fullName evidence="1">Uncharacterized protein</fullName>
    </submittedName>
</protein>
<dbReference type="Proteomes" id="UP000076761">
    <property type="component" value="Unassembled WGS sequence"/>
</dbReference>
<accession>A0A165U0E0</accession>
<dbReference type="AlphaFoldDB" id="A0A165U0E0"/>
<dbReference type="EMBL" id="KV425562">
    <property type="protein sequence ID" value="KZT27452.1"/>
    <property type="molecule type" value="Genomic_DNA"/>
</dbReference>
<keyword evidence="2" id="KW-1185">Reference proteome</keyword>
<evidence type="ECO:0000313" key="1">
    <source>
        <dbReference type="EMBL" id="KZT27452.1"/>
    </source>
</evidence>
<reference evidence="1 2" key="1">
    <citation type="journal article" date="2016" name="Mol. Biol. Evol.">
        <title>Comparative Genomics of Early-Diverging Mushroom-Forming Fungi Provides Insights into the Origins of Lignocellulose Decay Capabilities.</title>
        <authorList>
            <person name="Nagy L.G."/>
            <person name="Riley R."/>
            <person name="Tritt A."/>
            <person name="Adam C."/>
            <person name="Daum C."/>
            <person name="Floudas D."/>
            <person name="Sun H."/>
            <person name="Yadav J.S."/>
            <person name="Pangilinan J."/>
            <person name="Larsson K.H."/>
            <person name="Matsuura K."/>
            <person name="Barry K."/>
            <person name="Labutti K."/>
            <person name="Kuo R."/>
            <person name="Ohm R.A."/>
            <person name="Bhattacharya S.S."/>
            <person name="Shirouzu T."/>
            <person name="Yoshinaga Y."/>
            <person name="Martin F.M."/>
            <person name="Grigoriev I.V."/>
            <person name="Hibbett D.S."/>
        </authorList>
    </citation>
    <scope>NUCLEOTIDE SEQUENCE [LARGE SCALE GENOMIC DNA]</scope>
    <source>
        <strain evidence="1 2">HHB14362 ss-1</strain>
    </source>
</reference>
<gene>
    <name evidence="1" type="ORF">NEOLEDRAFT_143593</name>
</gene>
<name>A0A165U0E0_9AGAM</name>
<sequence length="99" mass="10850">MTLTLRVTNTTCLALPCLYSSTECLPPSLFYTVPVGSIQATPLQYRRRHPDLIAASQGQTPTIVCLHFFSTSCICCMHCLVPGESSLCSSRIGNHLVFK</sequence>
<organism evidence="1 2">
    <name type="scientific">Neolentinus lepideus HHB14362 ss-1</name>
    <dbReference type="NCBI Taxonomy" id="1314782"/>
    <lineage>
        <taxon>Eukaryota</taxon>
        <taxon>Fungi</taxon>
        <taxon>Dikarya</taxon>
        <taxon>Basidiomycota</taxon>
        <taxon>Agaricomycotina</taxon>
        <taxon>Agaricomycetes</taxon>
        <taxon>Gloeophyllales</taxon>
        <taxon>Gloeophyllaceae</taxon>
        <taxon>Neolentinus</taxon>
    </lineage>
</organism>